<evidence type="ECO:0000256" key="1">
    <source>
        <dbReference type="SAM" id="MobiDB-lite"/>
    </source>
</evidence>
<feature type="compositionally biased region" description="Gly residues" evidence="1">
    <location>
        <begin position="445"/>
        <end position="455"/>
    </location>
</feature>
<keyword evidence="2" id="KW-1133">Transmembrane helix</keyword>
<proteinExistence type="predicted"/>
<accession>A0ABX0UU56</accession>
<evidence type="ECO:0000313" key="3">
    <source>
        <dbReference type="EMBL" id="NIJ56307.1"/>
    </source>
</evidence>
<reference evidence="3 4" key="1">
    <citation type="submission" date="2020-03" db="EMBL/GenBank/DDBJ databases">
        <title>Genomic Encyclopedia of Type Strains, Phase IV (KMG-IV): sequencing the most valuable type-strain genomes for metagenomic binning, comparative biology and taxonomic classification.</title>
        <authorList>
            <person name="Goeker M."/>
        </authorList>
    </citation>
    <scope>NUCLEOTIDE SEQUENCE [LARGE SCALE GENOMIC DNA]</scope>
    <source>
        <strain evidence="3 4">DSM 103870</strain>
    </source>
</reference>
<dbReference type="PANTHER" id="PTHR32309:SF31">
    <property type="entry name" value="CAPSULAR EXOPOLYSACCHARIDE FAMILY"/>
    <property type="match status" value="1"/>
</dbReference>
<dbReference type="RefSeq" id="WP_166947664.1">
    <property type="nucleotide sequence ID" value="NZ_JAASQI010000001.1"/>
</dbReference>
<gene>
    <name evidence="3" type="ORF">FHS82_000120</name>
</gene>
<dbReference type="InterPro" id="IPR027417">
    <property type="entry name" value="P-loop_NTPase"/>
</dbReference>
<feature type="transmembrane region" description="Helical" evidence="2">
    <location>
        <begin position="28"/>
        <end position="50"/>
    </location>
</feature>
<dbReference type="Proteomes" id="UP001429580">
    <property type="component" value="Unassembled WGS sequence"/>
</dbReference>
<evidence type="ECO:0000313" key="4">
    <source>
        <dbReference type="Proteomes" id="UP001429580"/>
    </source>
</evidence>
<feature type="compositionally biased region" description="Low complexity" evidence="1">
    <location>
        <begin position="467"/>
        <end position="484"/>
    </location>
</feature>
<feature type="region of interest" description="Disordered" evidence="1">
    <location>
        <begin position="445"/>
        <end position="484"/>
    </location>
</feature>
<protein>
    <submittedName>
        <fullName evidence="3">Uncharacterized protein involved in exopolysaccharide biosynthesis</fullName>
    </submittedName>
</protein>
<organism evidence="3 4">
    <name type="scientific">Pseudochelatococcus lubricantis</name>
    <dbReference type="NCBI Taxonomy" id="1538102"/>
    <lineage>
        <taxon>Bacteria</taxon>
        <taxon>Pseudomonadati</taxon>
        <taxon>Pseudomonadota</taxon>
        <taxon>Alphaproteobacteria</taxon>
        <taxon>Hyphomicrobiales</taxon>
        <taxon>Chelatococcaceae</taxon>
        <taxon>Pseudochelatococcus</taxon>
    </lineage>
</organism>
<keyword evidence="4" id="KW-1185">Reference proteome</keyword>
<keyword evidence="2" id="KW-0812">Transmembrane</keyword>
<dbReference type="Gene3D" id="3.40.50.300">
    <property type="entry name" value="P-loop containing nucleotide triphosphate hydrolases"/>
    <property type="match status" value="1"/>
</dbReference>
<evidence type="ECO:0000256" key="2">
    <source>
        <dbReference type="SAM" id="Phobius"/>
    </source>
</evidence>
<keyword evidence="2" id="KW-0472">Membrane</keyword>
<dbReference type="PANTHER" id="PTHR32309">
    <property type="entry name" value="TYROSINE-PROTEIN KINASE"/>
    <property type="match status" value="1"/>
</dbReference>
<sequence length="704" mass="72325">MTQPSGAVYAAPIIPAGAGRRARALLRCLPVALAVGLVALLAGALAASLVPPRFTAQTSLLLTEGQGLAPVGDRPSVAAAIVASPDFAREAVALLGAETVARLRGDPLDGLPGLVRQWLGETGGRNGAGRDGEAGLERAFLKALGTRPADDAGILSITMTADDAEAAARAANVVAQVYLDRRRAAVTERDDALRAASLHVAEAQQALQRGLDSAAAFRADPAGGETAQRARTAADDLALLIAERAALLAEQDAIGRRLASVETMGASGDLFRAPSEGANLLSHLVEQRLTLRAELAAERRIREARHWRVRALTARAADLDDQISQAQGSTREWLAGEREHLAARVVELDTAIRLRQAIIAAAHDNRRRQEAMDRDVERARLQLALERERLQDEAARVRDGAGAARVLTPAGSPEAPDRAVPVGVGAGAALVAALVATALFGGGTGRSGRPRGGLAPGAVGAPPPVFTAGEAETAAGPPPAADIAPVAPAAPASIPIRAGGSVPPPVAQRPPFASVRVEGAGDDALDALLARLAIAAVPERGRRLLVLGAAPSGRTAAAAGALARRLALQERVIFLDLTLPAAPADVAAAGFADLVEGRASFSEIIVRDPGSRLHRMERGRAIAQSLPAGDAAELALAALDQTYDWVVAAVGADEQGDLSDRLARRADGVVLVAQGDVVDVAAFAAYEALREQGIDNIVVALAGA</sequence>
<dbReference type="EMBL" id="JAASQI010000001">
    <property type="protein sequence ID" value="NIJ56307.1"/>
    <property type="molecule type" value="Genomic_DNA"/>
</dbReference>
<dbReference type="SUPFAM" id="SSF52540">
    <property type="entry name" value="P-loop containing nucleoside triphosphate hydrolases"/>
    <property type="match status" value="1"/>
</dbReference>
<dbReference type="InterPro" id="IPR050445">
    <property type="entry name" value="Bact_polysacc_biosynth/exp"/>
</dbReference>
<name>A0ABX0UU56_9HYPH</name>
<comment type="caution">
    <text evidence="3">The sequence shown here is derived from an EMBL/GenBank/DDBJ whole genome shotgun (WGS) entry which is preliminary data.</text>
</comment>